<name>A0A5N7CRD9_PETAA</name>
<dbReference type="AlphaFoldDB" id="A0A5N7CRD9"/>
<evidence type="ECO:0000313" key="1">
    <source>
        <dbReference type="EMBL" id="KAE8396675.1"/>
    </source>
</evidence>
<accession>A0A5N7CRD9</accession>
<proteinExistence type="predicted"/>
<organism evidence="1">
    <name type="scientific">Petromyces alliaceus</name>
    <name type="common">Aspergillus alliaceus</name>
    <dbReference type="NCBI Taxonomy" id="209559"/>
    <lineage>
        <taxon>Eukaryota</taxon>
        <taxon>Fungi</taxon>
        <taxon>Dikarya</taxon>
        <taxon>Ascomycota</taxon>
        <taxon>Pezizomycotina</taxon>
        <taxon>Eurotiomycetes</taxon>
        <taxon>Eurotiomycetidae</taxon>
        <taxon>Eurotiales</taxon>
        <taxon>Aspergillaceae</taxon>
        <taxon>Aspergillus</taxon>
        <taxon>Aspergillus subgen. Circumdati</taxon>
    </lineage>
</organism>
<reference evidence="1" key="1">
    <citation type="submission" date="2019-04" db="EMBL/GenBank/DDBJ databases">
        <title>Friends and foes A comparative genomics studyof 23 Aspergillus species from section Flavi.</title>
        <authorList>
            <consortium name="DOE Joint Genome Institute"/>
            <person name="Kjaerbolling I."/>
            <person name="Vesth T."/>
            <person name="Frisvad J.C."/>
            <person name="Nybo J.L."/>
            <person name="Theobald S."/>
            <person name="Kildgaard S."/>
            <person name="Isbrandt T."/>
            <person name="Kuo A."/>
            <person name="Sato A."/>
            <person name="Lyhne E.K."/>
            <person name="Kogle M.E."/>
            <person name="Wiebenga A."/>
            <person name="Kun R.S."/>
            <person name="Lubbers R.J."/>
            <person name="Makela M.R."/>
            <person name="Barry K."/>
            <person name="Chovatia M."/>
            <person name="Clum A."/>
            <person name="Daum C."/>
            <person name="Haridas S."/>
            <person name="He G."/>
            <person name="LaButti K."/>
            <person name="Lipzen A."/>
            <person name="Mondo S."/>
            <person name="Riley R."/>
            <person name="Salamov A."/>
            <person name="Simmons B.A."/>
            <person name="Magnuson J.K."/>
            <person name="Henrissat B."/>
            <person name="Mortensen U.H."/>
            <person name="Larsen T.O."/>
            <person name="Devries R.P."/>
            <person name="Grigoriev I.V."/>
            <person name="Machida M."/>
            <person name="Baker S.E."/>
            <person name="Andersen M.R."/>
        </authorList>
    </citation>
    <scope>NUCLEOTIDE SEQUENCE [LARGE SCALE GENOMIC DNA]</scope>
    <source>
        <strain evidence="1">IBT 14317</strain>
    </source>
</reference>
<sequence length="82" mass="9467">MGSKRIYRIRKSFQNHPVSTNPIRTLPRLFLGTKSFIGFAPPHAQVGYMICQFWGCDFNVVLKTSRRSRLLQGRRDCSCFDG</sequence>
<dbReference type="Proteomes" id="UP000326877">
    <property type="component" value="Unassembled WGS sequence"/>
</dbReference>
<dbReference type="EMBL" id="ML735214">
    <property type="protein sequence ID" value="KAE8396675.1"/>
    <property type="molecule type" value="Genomic_DNA"/>
</dbReference>
<gene>
    <name evidence="1" type="ORF">BDV23DRAFT_143347</name>
</gene>
<protein>
    <submittedName>
        <fullName evidence="1">Uncharacterized protein</fullName>
    </submittedName>
</protein>